<evidence type="ECO:0000313" key="3">
    <source>
        <dbReference type="EMBL" id="MCT7941928.1"/>
    </source>
</evidence>
<evidence type="ECO:0000259" key="2">
    <source>
        <dbReference type="Pfam" id="PF13436"/>
    </source>
</evidence>
<evidence type="ECO:0000313" key="4">
    <source>
        <dbReference type="Proteomes" id="UP001155546"/>
    </source>
</evidence>
<dbReference type="RefSeq" id="WP_261298307.1">
    <property type="nucleotide sequence ID" value="NZ_JAMTCD010000009.1"/>
</dbReference>
<keyword evidence="1" id="KW-0732">Signal</keyword>
<evidence type="ECO:0000256" key="1">
    <source>
        <dbReference type="SAM" id="SignalP"/>
    </source>
</evidence>
<organism evidence="3 4">
    <name type="scientific">Shewanella holmiensis</name>
    <dbReference type="NCBI Taxonomy" id="2952222"/>
    <lineage>
        <taxon>Bacteria</taxon>
        <taxon>Pseudomonadati</taxon>
        <taxon>Pseudomonadota</taxon>
        <taxon>Gammaproteobacteria</taxon>
        <taxon>Alteromonadales</taxon>
        <taxon>Shewanellaceae</taxon>
        <taxon>Shewanella</taxon>
    </lineage>
</organism>
<gene>
    <name evidence="3" type="ORF">NE535_09020</name>
</gene>
<sequence>MNMNTKTLLLSATLLLSVSTFANANIIVDTKGIDTEKYHADMYECQQLSSQVDHQETDSLGRDMLRSTTRGALIGAAGSAIGGGSGSKGAKVGAGVGLIGGALKHGRERRNEEANFEYQTDAVMHNCMVGRGYTVLN</sequence>
<accession>A0A9X3AW11</accession>
<dbReference type="InterPro" id="IPR025693">
    <property type="entry name" value="Gly-zipper_OmpA-like_dom"/>
</dbReference>
<name>A0A9X3AW11_9GAMM</name>
<feature type="chain" id="PRO_5040725039" evidence="1">
    <location>
        <begin position="25"/>
        <end position="137"/>
    </location>
</feature>
<dbReference type="Proteomes" id="UP001155546">
    <property type="component" value="Unassembled WGS sequence"/>
</dbReference>
<reference evidence="3" key="1">
    <citation type="journal article" date="2023" name="Int. J. Syst. Evol. Microbiol.">
        <title>&lt;i&gt;Shewanella septentrionalis&lt;/i&gt; sp. nov. and &lt;i&gt;Shewanella holmiensis&lt;/i&gt; sp. nov., isolated from Baltic Sea water and sediments.</title>
        <authorList>
            <person name="Martin-Rodriguez A.J."/>
            <person name="Thorell K."/>
            <person name="Joffre E."/>
            <person name="Jensie-Markopoulos S."/>
            <person name="Moore E.R.B."/>
            <person name="Sjoling A."/>
        </authorList>
    </citation>
    <scope>NUCLEOTIDE SEQUENCE</scope>
    <source>
        <strain evidence="3">SP1S2-7</strain>
    </source>
</reference>
<comment type="caution">
    <text evidence="3">The sequence shown here is derived from an EMBL/GenBank/DDBJ whole genome shotgun (WGS) entry which is preliminary data.</text>
</comment>
<feature type="signal peptide" evidence="1">
    <location>
        <begin position="1"/>
        <end position="24"/>
    </location>
</feature>
<dbReference type="Pfam" id="PF13436">
    <property type="entry name" value="Gly-zipper_OmpA"/>
    <property type="match status" value="1"/>
</dbReference>
<dbReference type="AlphaFoldDB" id="A0A9X3AW11"/>
<proteinExistence type="predicted"/>
<keyword evidence="4" id="KW-1185">Reference proteome</keyword>
<dbReference type="EMBL" id="JAMTCD010000009">
    <property type="protein sequence ID" value="MCT7941928.1"/>
    <property type="molecule type" value="Genomic_DNA"/>
</dbReference>
<feature type="domain" description="Glycine-zipper-containing OmpA-like membrane" evidence="2">
    <location>
        <begin position="66"/>
        <end position="104"/>
    </location>
</feature>
<protein>
    <submittedName>
        <fullName evidence="3">Glycine zipper family protein</fullName>
    </submittedName>
</protein>